<evidence type="ECO:0000313" key="1">
    <source>
        <dbReference type="EMBL" id="TGY85300.1"/>
    </source>
</evidence>
<keyword evidence="2" id="KW-1185">Reference proteome</keyword>
<reference evidence="1 2" key="1">
    <citation type="journal article" date="2017" name="Int. J. Syst. Evol. Microbiol.">
        <title>Marinicauda algicola sp. nov., isolated from a marine red alga Rhodosorus marinus.</title>
        <authorList>
            <person name="Jeong S.E."/>
            <person name="Jeon S.H."/>
            <person name="Chun B.H."/>
            <person name="Kim D.W."/>
            <person name="Jeon C.O."/>
        </authorList>
    </citation>
    <scope>NUCLEOTIDE SEQUENCE [LARGE SCALE GENOMIC DNA]</scope>
    <source>
        <strain evidence="1 2">JCM 31718</strain>
    </source>
</reference>
<evidence type="ECO:0000313" key="2">
    <source>
        <dbReference type="Proteomes" id="UP000308054"/>
    </source>
</evidence>
<sequence>MALVSAAIEQSVVSLNRAEFRLAANAGGAAGIAEDIARERERFVSSLDSLRAEASGRAIEAIASV</sequence>
<protein>
    <submittedName>
        <fullName evidence="1">Uncharacterized protein</fullName>
    </submittedName>
</protein>
<comment type="caution">
    <text evidence="1">The sequence shown here is derived from an EMBL/GenBank/DDBJ whole genome shotgun (WGS) entry which is preliminary data.</text>
</comment>
<name>A0A4S2GQX1_9PROT</name>
<dbReference type="EMBL" id="SRXW01000088">
    <property type="protein sequence ID" value="TGY85300.1"/>
    <property type="molecule type" value="Genomic_DNA"/>
</dbReference>
<organism evidence="1 2">
    <name type="scientific">Marinicauda algicola</name>
    <dbReference type="NCBI Taxonomy" id="2029849"/>
    <lineage>
        <taxon>Bacteria</taxon>
        <taxon>Pseudomonadati</taxon>
        <taxon>Pseudomonadota</taxon>
        <taxon>Alphaproteobacteria</taxon>
        <taxon>Maricaulales</taxon>
        <taxon>Maricaulaceae</taxon>
        <taxon>Marinicauda</taxon>
    </lineage>
</organism>
<gene>
    <name evidence="1" type="ORF">E5163_16860</name>
</gene>
<proteinExistence type="predicted"/>
<accession>A0A4S2GQX1</accession>
<dbReference type="Proteomes" id="UP000308054">
    <property type="component" value="Unassembled WGS sequence"/>
</dbReference>
<dbReference type="AlphaFoldDB" id="A0A4S2GQX1"/>